<proteinExistence type="predicted"/>
<gene>
    <name evidence="2" type="ORF">EMA8858_04134</name>
</gene>
<evidence type="ECO:0000313" key="2">
    <source>
        <dbReference type="EMBL" id="CAH0997999.1"/>
    </source>
</evidence>
<accession>A0ABN8F0Y9</accession>
<dbReference type="PANTHER" id="PTHR37299:SF1">
    <property type="entry name" value="STAGE 0 SPORULATION PROTEIN A HOMOLOG"/>
    <property type="match status" value="1"/>
</dbReference>
<dbReference type="InterPro" id="IPR007492">
    <property type="entry name" value="LytTR_DNA-bd_dom"/>
</dbReference>
<dbReference type="InterPro" id="IPR046947">
    <property type="entry name" value="LytR-like"/>
</dbReference>
<evidence type="ECO:0000259" key="1">
    <source>
        <dbReference type="PROSITE" id="PS50930"/>
    </source>
</evidence>
<evidence type="ECO:0000313" key="3">
    <source>
        <dbReference type="Proteomes" id="UP000837932"/>
    </source>
</evidence>
<organism evidence="2 3">
    <name type="scientific">Emticicia aquatica</name>
    <dbReference type="NCBI Taxonomy" id="1681835"/>
    <lineage>
        <taxon>Bacteria</taxon>
        <taxon>Pseudomonadati</taxon>
        <taxon>Bacteroidota</taxon>
        <taxon>Cytophagia</taxon>
        <taxon>Cytophagales</taxon>
        <taxon>Leadbetterellaceae</taxon>
        <taxon>Emticicia</taxon>
    </lineage>
</organism>
<keyword evidence="3" id="KW-1185">Reference proteome</keyword>
<dbReference type="Gene3D" id="2.40.50.1020">
    <property type="entry name" value="LytTr DNA-binding domain"/>
    <property type="match status" value="1"/>
</dbReference>
<reference evidence="2" key="1">
    <citation type="submission" date="2021-12" db="EMBL/GenBank/DDBJ databases">
        <authorList>
            <person name="Rodrigo-Torres L."/>
            <person name="Arahal R. D."/>
            <person name="Lucena T."/>
        </authorList>
    </citation>
    <scope>NUCLEOTIDE SEQUENCE</scope>
    <source>
        <strain evidence="2">CECT 8858</strain>
    </source>
</reference>
<protein>
    <recommendedName>
        <fullName evidence="1">HTH LytTR-type domain-containing protein</fullName>
    </recommendedName>
</protein>
<dbReference type="EMBL" id="CAKLPY010000009">
    <property type="protein sequence ID" value="CAH0997999.1"/>
    <property type="molecule type" value="Genomic_DNA"/>
</dbReference>
<name>A0ABN8F0Y9_9BACT</name>
<comment type="caution">
    <text evidence="2">The sequence shown here is derived from an EMBL/GenBank/DDBJ whole genome shotgun (WGS) entry which is preliminary data.</text>
</comment>
<dbReference type="SMART" id="SM00850">
    <property type="entry name" value="LytTR"/>
    <property type="match status" value="1"/>
</dbReference>
<dbReference type="Proteomes" id="UP000837932">
    <property type="component" value="Unassembled WGS sequence"/>
</dbReference>
<sequence length="105" mass="12731">MIKVSKKIIEPHEILYLESRGNYTMFYLLDNKTEMSSFTLQIFEEKLKDYNFYRVNRSQIINFSEIKLFDSTCEQLNIFLKNGLQFSVSRRRRKLFENHQSLFVS</sequence>
<feature type="domain" description="HTH LytTR-type" evidence="1">
    <location>
        <begin position="1"/>
        <end position="102"/>
    </location>
</feature>
<dbReference type="Pfam" id="PF04397">
    <property type="entry name" value="LytTR"/>
    <property type="match status" value="1"/>
</dbReference>
<dbReference type="PROSITE" id="PS50930">
    <property type="entry name" value="HTH_LYTTR"/>
    <property type="match status" value="1"/>
</dbReference>
<dbReference type="PANTHER" id="PTHR37299">
    <property type="entry name" value="TRANSCRIPTIONAL REGULATOR-RELATED"/>
    <property type="match status" value="1"/>
</dbReference>